<feature type="transmembrane region" description="Helical" evidence="1">
    <location>
        <begin position="233"/>
        <end position="258"/>
    </location>
</feature>
<dbReference type="AlphaFoldDB" id="A0AA42B736"/>
<dbReference type="EMBL" id="JAMQGP010000002">
    <property type="protein sequence ID" value="MCM2679196.1"/>
    <property type="molecule type" value="Genomic_DNA"/>
</dbReference>
<sequence>MLQKINLKLVVAFGLYGTGLFALLLADLMISAFWTETQIANWAEFKSLLFIVGGLAALGCDQAVLRFQHSGMSIIRYMVPRSALFIVIATIGYAQFSDDVDIAIAMSASLCFALLSLFAGNFRASQLFVLSQLSTQTWKILLLFMLLASYFFLPELQLQQILVGALAAAVAFAIVMGWKTLAQQNEAVDRKELQTIGASFMLHNATLVTAIYGEQLILNTLSGEQASVALFRHVAVFTPIALGFSGFAGFVIAPKIRAMQVIKPYQYRRFLFISGGVGLATVGLSLVVGLGIHYFVFLDDFEIFWPLVAVMMGTCWLRAIYVVPSSVIGTLADAAILRRTALANWLFLALYLIVAVIIVGQLSVLHAALAVAILSFLNWCCRIAYASYCAVVHVSVKENYNE</sequence>
<evidence type="ECO:0000313" key="3">
    <source>
        <dbReference type="Proteomes" id="UP001165393"/>
    </source>
</evidence>
<gene>
    <name evidence="2" type="ORF">NAF29_05835</name>
</gene>
<organism evidence="2 3">
    <name type="scientific">Echinimonas agarilytica</name>
    <dbReference type="NCBI Taxonomy" id="1215918"/>
    <lineage>
        <taxon>Bacteria</taxon>
        <taxon>Pseudomonadati</taxon>
        <taxon>Pseudomonadota</taxon>
        <taxon>Gammaproteobacteria</taxon>
        <taxon>Alteromonadales</taxon>
        <taxon>Echinimonadaceae</taxon>
        <taxon>Echinimonas</taxon>
    </lineage>
</organism>
<proteinExistence type="predicted"/>
<feature type="transmembrane region" description="Helical" evidence="1">
    <location>
        <begin position="77"/>
        <end position="96"/>
    </location>
</feature>
<keyword evidence="1" id="KW-0472">Membrane</keyword>
<dbReference type="Proteomes" id="UP001165393">
    <property type="component" value="Unassembled WGS sequence"/>
</dbReference>
<feature type="transmembrane region" description="Helical" evidence="1">
    <location>
        <begin position="365"/>
        <end position="385"/>
    </location>
</feature>
<name>A0AA42B736_9GAMM</name>
<feature type="transmembrane region" description="Helical" evidence="1">
    <location>
        <begin position="47"/>
        <end position="65"/>
    </location>
</feature>
<keyword evidence="1" id="KW-1133">Transmembrane helix</keyword>
<evidence type="ECO:0000313" key="2">
    <source>
        <dbReference type="EMBL" id="MCM2679196.1"/>
    </source>
</evidence>
<accession>A0AA42B736</accession>
<comment type="caution">
    <text evidence="2">The sequence shown here is derived from an EMBL/GenBank/DDBJ whole genome shotgun (WGS) entry which is preliminary data.</text>
</comment>
<reference evidence="2 3" key="1">
    <citation type="journal article" date="2013" name="Antonie Van Leeuwenhoek">
        <title>Echinimonas agarilytica gen. nov., sp. nov., a new gammaproteobacterium isolated from the sea urchin Strongylocentrotus intermedius.</title>
        <authorList>
            <person name="Nedashkovskaya O.I."/>
            <person name="Stenkova A.M."/>
            <person name="Zhukova N.V."/>
            <person name="Van Trappen S."/>
            <person name="Lee J.S."/>
            <person name="Kim S.B."/>
        </authorList>
    </citation>
    <scope>NUCLEOTIDE SEQUENCE [LARGE SCALE GENOMIC DNA]</scope>
    <source>
        <strain evidence="2 3">KMM 6351</strain>
    </source>
</reference>
<feature type="transmembrane region" description="Helical" evidence="1">
    <location>
        <begin position="102"/>
        <end position="124"/>
    </location>
</feature>
<feature type="transmembrane region" description="Helical" evidence="1">
    <location>
        <begin position="342"/>
        <end position="359"/>
    </location>
</feature>
<feature type="transmembrane region" description="Helical" evidence="1">
    <location>
        <begin position="136"/>
        <end position="153"/>
    </location>
</feature>
<evidence type="ECO:0000256" key="1">
    <source>
        <dbReference type="SAM" id="Phobius"/>
    </source>
</evidence>
<feature type="transmembrane region" description="Helical" evidence="1">
    <location>
        <begin position="270"/>
        <end position="297"/>
    </location>
</feature>
<feature type="transmembrane region" description="Helical" evidence="1">
    <location>
        <begin position="193"/>
        <end position="213"/>
    </location>
</feature>
<keyword evidence="1" id="KW-0812">Transmembrane</keyword>
<feature type="transmembrane region" description="Helical" evidence="1">
    <location>
        <begin position="159"/>
        <end position="181"/>
    </location>
</feature>
<feature type="transmembrane region" description="Helical" evidence="1">
    <location>
        <begin position="303"/>
        <end position="321"/>
    </location>
</feature>
<dbReference type="RefSeq" id="WP_251260556.1">
    <property type="nucleotide sequence ID" value="NZ_JAMQGP010000002.1"/>
</dbReference>
<keyword evidence="3" id="KW-1185">Reference proteome</keyword>
<protein>
    <submittedName>
        <fullName evidence="2">Uncharacterized protein</fullName>
    </submittedName>
</protein>
<feature type="transmembrane region" description="Helical" evidence="1">
    <location>
        <begin position="9"/>
        <end position="35"/>
    </location>
</feature>